<proteinExistence type="predicted"/>
<accession>A0AAU9X1A6</accession>
<comment type="caution">
    <text evidence="1">The sequence shown here is derived from an EMBL/GenBank/DDBJ whole genome shotgun (WGS) entry which is preliminary data.</text>
</comment>
<keyword evidence="2" id="KW-1185">Reference proteome</keyword>
<sequence>YRQAIREYRGDAKAMSRATHAILKHYSSTSEKPPHGDCPTGRNSLCSYNRDIVTWEKAHVPIKNPLLGSVVRLMQPIFNRLGSEEFLVGCERCLDRNKNECLHHVIWGMAPVKAERVNKQTAKQKRADTPEAMLE</sequence>
<gene>
    <name evidence="1" type="ORF">PMEA_00015060</name>
</gene>
<organism evidence="1 2">
    <name type="scientific">Pocillopora meandrina</name>
    <dbReference type="NCBI Taxonomy" id="46732"/>
    <lineage>
        <taxon>Eukaryota</taxon>
        <taxon>Metazoa</taxon>
        <taxon>Cnidaria</taxon>
        <taxon>Anthozoa</taxon>
        <taxon>Hexacorallia</taxon>
        <taxon>Scleractinia</taxon>
        <taxon>Astrocoeniina</taxon>
        <taxon>Pocilloporidae</taxon>
        <taxon>Pocillopora</taxon>
    </lineage>
</organism>
<feature type="non-terminal residue" evidence="1">
    <location>
        <position position="1"/>
    </location>
</feature>
<reference evidence="1 2" key="1">
    <citation type="submission" date="2022-05" db="EMBL/GenBank/DDBJ databases">
        <authorList>
            <consortium name="Genoscope - CEA"/>
            <person name="William W."/>
        </authorList>
    </citation>
    <scope>NUCLEOTIDE SEQUENCE [LARGE SCALE GENOMIC DNA]</scope>
</reference>
<protein>
    <submittedName>
        <fullName evidence="1">Uncharacterized protein</fullName>
    </submittedName>
</protein>
<evidence type="ECO:0000313" key="1">
    <source>
        <dbReference type="EMBL" id="CAH3133413.1"/>
    </source>
</evidence>
<dbReference type="EMBL" id="CALNXJ010000027">
    <property type="protein sequence ID" value="CAH3133413.1"/>
    <property type="molecule type" value="Genomic_DNA"/>
</dbReference>
<name>A0AAU9X1A6_9CNID</name>
<evidence type="ECO:0000313" key="2">
    <source>
        <dbReference type="Proteomes" id="UP001159428"/>
    </source>
</evidence>
<dbReference type="Proteomes" id="UP001159428">
    <property type="component" value="Unassembled WGS sequence"/>
</dbReference>
<dbReference type="AlphaFoldDB" id="A0AAU9X1A6"/>